<protein>
    <submittedName>
        <fullName evidence="1">Uncharacterized protein</fullName>
    </submittedName>
</protein>
<evidence type="ECO:0000313" key="1">
    <source>
        <dbReference type="EMBL" id="WTU44060.1"/>
    </source>
</evidence>
<accession>A0AAU2H999</accession>
<dbReference type="AlphaFoldDB" id="A0AAU2H999"/>
<gene>
    <name evidence="1" type="ORF">OHV25_33010</name>
</gene>
<name>A0AAU2H999_9ACTN</name>
<proteinExistence type="predicted"/>
<reference evidence="1" key="1">
    <citation type="submission" date="2022-10" db="EMBL/GenBank/DDBJ databases">
        <title>The complete genomes of actinobacterial strains from the NBC collection.</title>
        <authorList>
            <person name="Joergensen T.S."/>
            <person name="Alvarez Arevalo M."/>
            <person name="Sterndorff E.B."/>
            <person name="Faurdal D."/>
            <person name="Vuksanovic O."/>
            <person name="Mourched A.-S."/>
            <person name="Charusanti P."/>
            <person name="Shaw S."/>
            <person name="Blin K."/>
            <person name="Weber T."/>
        </authorList>
    </citation>
    <scope>NUCLEOTIDE SEQUENCE</scope>
    <source>
        <strain evidence="1">NBC_00060</strain>
    </source>
</reference>
<dbReference type="EMBL" id="CP108253">
    <property type="protein sequence ID" value="WTU44060.1"/>
    <property type="molecule type" value="Genomic_DNA"/>
</dbReference>
<sequence length="227" mass="24264">MAIRGARGRAWLIGGAGAAAVGAVLLWAPGGALSWSGGVAAAAAAAYLSQDLPRQFSDRLARRRGRQDSGTTIPVLVSTRIRNQDLVVLDDGGRTVEIPASGHTVRLVATGAGPLPVVLTDLRVEVIARADRSGDLSRHAAEVPLRRFEVLLDARPPRVRPLSSSDFPYQVGQDEVEVLDLEVRTEAGDVEWVLWLDWSCGGRTGSVRVDLGGRPFRTAARHARPAR</sequence>
<organism evidence="1">
    <name type="scientific">Streptomyces sp. NBC_00060</name>
    <dbReference type="NCBI Taxonomy" id="2975636"/>
    <lineage>
        <taxon>Bacteria</taxon>
        <taxon>Bacillati</taxon>
        <taxon>Actinomycetota</taxon>
        <taxon>Actinomycetes</taxon>
        <taxon>Kitasatosporales</taxon>
        <taxon>Streptomycetaceae</taxon>
        <taxon>Streptomyces</taxon>
    </lineage>
</organism>